<gene>
    <name evidence="5" type="ORF">SAMN05216505_10524</name>
</gene>
<evidence type="ECO:0000313" key="6">
    <source>
        <dbReference type="Proteomes" id="UP000182100"/>
    </source>
</evidence>
<dbReference type="InterPro" id="IPR003719">
    <property type="entry name" value="Phenazine_PhzF-like"/>
</dbReference>
<dbReference type="PANTHER" id="PTHR13774:SF17">
    <property type="entry name" value="PHENAZINE BIOSYNTHESIS-LIKE DOMAIN-CONTAINING PROTEIN"/>
    <property type="match status" value="1"/>
</dbReference>
<dbReference type="AlphaFoldDB" id="A0A1G6RV41"/>
<dbReference type="PANTHER" id="PTHR13774">
    <property type="entry name" value="PHENAZINE BIOSYNTHESIS PROTEIN"/>
    <property type="match status" value="1"/>
</dbReference>
<proteinExistence type="inferred from homology"/>
<evidence type="ECO:0000256" key="1">
    <source>
        <dbReference type="ARBA" id="ARBA00008270"/>
    </source>
</evidence>
<evidence type="ECO:0000259" key="4">
    <source>
        <dbReference type="Pfam" id="PF18029"/>
    </source>
</evidence>
<comment type="similarity">
    <text evidence="1">Belongs to the PhzF family.</text>
</comment>
<dbReference type="GO" id="GO:0016853">
    <property type="term" value="F:isomerase activity"/>
    <property type="evidence" value="ECO:0007669"/>
    <property type="project" value="UniProtKB-KW"/>
</dbReference>
<feature type="domain" description="Glyoxalase-like" evidence="4">
    <location>
        <begin position="33"/>
        <end position="134"/>
    </location>
</feature>
<name>A0A1G6RV41_9ACTN</name>
<evidence type="ECO:0000313" key="5">
    <source>
        <dbReference type="EMBL" id="SDD08303.1"/>
    </source>
</evidence>
<dbReference type="SUPFAM" id="SSF54506">
    <property type="entry name" value="Diaminopimelate epimerase-like"/>
    <property type="match status" value="1"/>
</dbReference>
<feature type="region of interest" description="Disordered" evidence="3">
    <location>
        <begin position="1"/>
        <end position="124"/>
    </location>
</feature>
<dbReference type="InterPro" id="IPR029068">
    <property type="entry name" value="Glyas_Bleomycin-R_OHBP_Dase"/>
</dbReference>
<dbReference type="Gene3D" id="3.10.310.10">
    <property type="entry name" value="Diaminopimelate Epimerase, Chain A, domain 1"/>
    <property type="match status" value="2"/>
</dbReference>
<reference evidence="6" key="1">
    <citation type="submission" date="2016-10" db="EMBL/GenBank/DDBJ databases">
        <authorList>
            <person name="Varghese N."/>
            <person name="Submissions S."/>
        </authorList>
    </citation>
    <scope>NUCLEOTIDE SEQUENCE [LARGE SCALE GENOMIC DNA]</scope>
    <source>
        <strain evidence="6">CGMCC 4.3504</strain>
    </source>
</reference>
<dbReference type="GO" id="GO:0005737">
    <property type="term" value="C:cytoplasm"/>
    <property type="evidence" value="ECO:0007669"/>
    <property type="project" value="TreeGrafter"/>
</dbReference>
<dbReference type="STRING" id="67344.SAMN05216505_10524"/>
<dbReference type="NCBIfam" id="TIGR00654">
    <property type="entry name" value="PhzF_family"/>
    <property type="match status" value="1"/>
</dbReference>
<dbReference type="EMBL" id="FMZK01000005">
    <property type="protein sequence ID" value="SDD08303.1"/>
    <property type="molecule type" value="Genomic_DNA"/>
</dbReference>
<accession>A0A1G6RV41</accession>
<evidence type="ECO:0000256" key="2">
    <source>
        <dbReference type="ARBA" id="ARBA00023235"/>
    </source>
</evidence>
<dbReference type="Gene3D" id="3.10.180.10">
    <property type="entry name" value="2,3-Dihydroxybiphenyl 1,2-Dioxygenase, domain 1"/>
    <property type="match status" value="1"/>
</dbReference>
<dbReference type="Pfam" id="PF18029">
    <property type="entry name" value="Glyoxalase_6"/>
    <property type="match status" value="1"/>
</dbReference>
<dbReference type="Pfam" id="PF02567">
    <property type="entry name" value="PhzC-PhzF"/>
    <property type="match status" value="1"/>
</dbReference>
<keyword evidence="6" id="KW-1185">Reference proteome</keyword>
<dbReference type="InterPro" id="IPR041581">
    <property type="entry name" value="Glyoxalase_6"/>
</dbReference>
<dbReference type="Proteomes" id="UP000182100">
    <property type="component" value="Unassembled WGS sequence"/>
</dbReference>
<keyword evidence="2" id="KW-0413">Isomerase</keyword>
<sequence length="485" mass="51005">MRDAGREPGARRTAPCPREDRRTTDSPLRVDALAVDAAGPERLAAFRSEPLGRPLAGRTGPSAGMRRENGSGPGSQRTGGPEPGENRMHVGITPPGPAAGRQRVGALGGRRPERDADGGFPVTAEPEGKEFRIVPEDPLELDDAGRANHLAPVDATTPGDRGRPGPLTAGHRAGAGHPVRWPPRGLGPPVPSTSYRRGMRIRIVDAFTDRPFAGNPAGVLLLDTDAFPDDDWLQNVALEVNHAETAFAHPLPGSGDADWALRWFTPVAEVDLCGHATLATAHVLHTTGSHEGPVRFATRSGVLVAAPAEDGSVTLDFPTAPLTPLTLPEGFAETLGTEPLTAFDTGPHVGDLLVEVADERTVRALRPDLRTLGAHSTRGVIATARAEDPSLGYDFVSRCFFPNVGIDEDPVTGSAHTALAPYWSERLGRTALTGLQASPRSGRVRTELCGERTLLGGRAVTVIEGELLGAALPDAGPPSRGRPAE</sequence>
<protein>
    <submittedName>
        <fullName evidence="5">Phenazine biosynthesis protein PhzF family</fullName>
    </submittedName>
</protein>
<organism evidence="5 6">
    <name type="scientific">Streptomyces prasinopilosus</name>
    <dbReference type="NCBI Taxonomy" id="67344"/>
    <lineage>
        <taxon>Bacteria</taxon>
        <taxon>Bacillati</taxon>
        <taxon>Actinomycetota</taxon>
        <taxon>Actinomycetes</taxon>
        <taxon>Kitasatosporales</taxon>
        <taxon>Streptomycetaceae</taxon>
        <taxon>Streptomyces</taxon>
    </lineage>
</organism>
<feature type="compositionally biased region" description="Basic and acidic residues" evidence="3">
    <location>
        <begin position="1"/>
        <end position="10"/>
    </location>
</feature>
<evidence type="ECO:0000256" key="3">
    <source>
        <dbReference type="SAM" id="MobiDB-lite"/>
    </source>
</evidence>
<feature type="region of interest" description="Disordered" evidence="3">
    <location>
        <begin position="150"/>
        <end position="193"/>
    </location>
</feature>